<keyword evidence="1" id="KW-1133">Transmembrane helix</keyword>
<feature type="transmembrane region" description="Helical" evidence="1">
    <location>
        <begin position="257"/>
        <end position="278"/>
    </location>
</feature>
<name>A0A7M1AVW9_9BACT</name>
<feature type="transmembrane region" description="Helical" evidence="1">
    <location>
        <begin position="52"/>
        <end position="74"/>
    </location>
</feature>
<feature type="transmembrane region" description="Helical" evidence="1">
    <location>
        <begin position="12"/>
        <end position="31"/>
    </location>
</feature>
<feature type="transmembrane region" description="Helical" evidence="1">
    <location>
        <begin position="131"/>
        <end position="151"/>
    </location>
</feature>
<gene>
    <name evidence="2" type="ORF">FJR03_07455</name>
</gene>
<keyword evidence="3" id="KW-1185">Reference proteome</keyword>
<evidence type="ECO:0000256" key="1">
    <source>
        <dbReference type="SAM" id="Phobius"/>
    </source>
</evidence>
<evidence type="ECO:0000313" key="2">
    <source>
        <dbReference type="EMBL" id="QOP41593.1"/>
    </source>
</evidence>
<dbReference type="KEGG" id="smax:FJR03_07455"/>
<protein>
    <submittedName>
        <fullName evidence="2">Uncharacterized protein</fullName>
    </submittedName>
</protein>
<feature type="transmembrane region" description="Helical" evidence="1">
    <location>
        <begin position="215"/>
        <end position="237"/>
    </location>
</feature>
<reference evidence="2 3" key="1">
    <citation type="submission" date="2019-06" db="EMBL/GenBank/DDBJ databases">
        <title>Sulfurimonas gotlandica sp. nov., a chemoautotrophic and psychrotolerant epsilonproteobacterium isolated from a pelagic redoxcline, and an emended description of the genus Sulfurimonas.</title>
        <authorList>
            <person name="Wang S."/>
            <person name="Jiang L."/>
            <person name="Shao Z."/>
        </authorList>
    </citation>
    <scope>NUCLEOTIDE SEQUENCE [LARGE SCALE GENOMIC DNA]</scope>
    <source>
        <strain evidence="2 3">B2</strain>
    </source>
</reference>
<dbReference type="EMBL" id="CP041165">
    <property type="protein sequence ID" value="QOP41593.1"/>
    <property type="molecule type" value="Genomic_DNA"/>
</dbReference>
<keyword evidence="1" id="KW-0812">Transmembrane</keyword>
<dbReference type="RefSeq" id="WP_193112910.1">
    <property type="nucleotide sequence ID" value="NZ_CP041165.1"/>
</dbReference>
<dbReference type="AlphaFoldDB" id="A0A7M1AVW9"/>
<feature type="transmembrane region" description="Helical" evidence="1">
    <location>
        <begin position="100"/>
        <end position="119"/>
    </location>
</feature>
<organism evidence="2 3">
    <name type="scientific">Sulfurimonas marina</name>
    <dbReference type="NCBI Taxonomy" id="2590551"/>
    <lineage>
        <taxon>Bacteria</taxon>
        <taxon>Pseudomonadati</taxon>
        <taxon>Campylobacterota</taxon>
        <taxon>Epsilonproteobacteria</taxon>
        <taxon>Campylobacterales</taxon>
        <taxon>Sulfurimonadaceae</taxon>
        <taxon>Sulfurimonas</taxon>
    </lineage>
</organism>
<sequence>MSLTPEVLSIYIVDILFLFFASLAFYLSLKITLNYDRNKNTQQQYELEKKSYLAATIIKFIFFIKIPMFVFFVFTLDKISNILVGAMCAAGVVNATEYGVPLLILKMLNLYIFAFWITLNSEDMKYEEQKYFRVKFLLFIVAFVLLLIEIITEIVMFSNIDINSVVDCCGVIFSVTDTTYISEILSKDIFLVALFYGNFLLLTLFFFLKQRVLYGVLNLLFVIISLLSLIAFFGTYIYELPTHHCPFCLLQKDYGYIGYFLYIFLFYGTYYGLSLAFLEYESKELKRRFNLSLLFNLIYLILVSYFVVGYYFKNGVWLS</sequence>
<feature type="transmembrane region" description="Helical" evidence="1">
    <location>
        <begin position="290"/>
        <end position="312"/>
    </location>
</feature>
<keyword evidence="1" id="KW-0472">Membrane</keyword>
<accession>A0A7M1AVW9</accession>
<evidence type="ECO:0000313" key="3">
    <source>
        <dbReference type="Proteomes" id="UP000593910"/>
    </source>
</evidence>
<proteinExistence type="predicted"/>
<dbReference type="Proteomes" id="UP000593910">
    <property type="component" value="Chromosome"/>
</dbReference>
<feature type="transmembrane region" description="Helical" evidence="1">
    <location>
        <begin position="189"/>
        <end position="208"/>
    </location>
</feature>